<dbReference type="PROSITE" id="PS50297">
    <property type="entry name" value="ANK_REP_REGION"/>
    <property type="match status" value="1"/>
</dbReference>
<dbReference type="InterPro" id="IPR002110">
    <property type="entry name" value="Ankyrin_rpt"/>
</dbReference>
<evidence type="ECO:0000256" key="2">
    <source>
        <dbReference type="ARBA" id="ARBA00023043"/>
    </source>
</evidence>
<dbReference type="InterPro" id="IPR036770">
    <property type="entry name" value="Ankyrin_rpt-contain_sf"/>
</dbReference>
<dbReference type="PROSITE" id="PS50088">
    <property type="entry name" value="ANK_REPEAT"/>
    <property type="match status" value="1"/>
</dbReference>
<accession>A0A3G4ZZT0</accession>
<dbReference type="Pfam" id="PF12796">
    <property type="entry name" value="Ank_2"/>
    <property type="match status" value="1"/>
</dbReference>
<sequence>MSINDMIVEFMDLFGDDTKCLKYIDEHINFYDVKIQMRGWTATPFLYACNYGYEEVAIAMIYKGADIYNTCSFGYTPLILACSNGQSQLVKELIVRGVELNTRNDNHTKTALIAACDEYNIKCNIDIVQLLVKNGVDFAYMGNPEIRCDTKYLEIFRRRYIHLILSVINDEHDDNAMAQCFKTTYVPQIISLISEFIL</sequence>
<proteinExistence type="predicted"/>
<dbReference type="PANTHER" id="PTHR24188">
    <property type="entry name" value="ANKYRIN REPEAT PROTEIN"/>
    <property type="match status" value="1"/>
</dbReference>
<keyword evidence="1" id="KW-0677">Repeat</keyword>
<keyword evidence="2" id="KW-0040">ANK repeat</keyword>
<organism evidence="3">
    <name type="scientific">Faunusvirus sp</name>
    <dbReference type="NCBI Taxonomy" id="2487766"/>
    <lineage>
        <taxon>Viruses</taxon>
        <taxon>Varidnaviria</taxon>
        <taxon>Bamfordvirae</taxon>
        <taxon>Nucleocytoviricota</taxon>
        <taxon>Megaviricetes</taxon>
        <taxon>Imitervirales</taxon>
        <taxon>Mimiviridae</taxon>
    </lineage>
</organism>
<evidence type="ECO:0000313" key="3">
    <source>
        <dbReference type="EMBL" id="AYV79521.1"/>
    </source>
</evidence>
<dbReference type="Gene3D" id="1.25.40.20">
    <property type="entry name" value="Ankyrin repeat-containing domain"/>
    <property type="match status" value="1"/>
</dbReference>
<gene>
    <name evidence="3" type="ORF">Faunusvirus20_4</name>
</gene>
<dbReference type="SUPFAM" id="SSF48403">
    <property type="entry name" value="Ankyrin repeat"/>
    <property type="match status" value="1"/>
</dbReference>
<evidence type="ECO:0000256" key="1">
    <source>
        <dbReference type="ARBA" id="ARBA00022737"/>
    </source>
</evidence>
<dbReference type="SMART" id="SM00248">
    <property type="entry name" value="ANK"/>
    <property type="match status" value="3"/>
</dbReference>
<protein>
    <submittedName>
        <fullName evidence="3">Uncharacterized protein</fullName>
    </submittedName>
</protein>
<name>A0A3G4ZZT0_9VIRU</name>
<dbReference type="EMBL" id="MK072151">
    <property type="protein sequence ID" value="AYV79521.1"/>
    <property type="molecule type" value="Genomic_DNA"/>
</dbReference>
<dbReference type="PANTHER" id="PTHR24188:SF29">
    <property type="entry name" value="GH09064P"/>
    <property type="match status" value="1"/>
</dbReference>
<reference evidence="3" key="1">
    <citation type="submission" date="2018-10" db="EMBL/GenBank/DDBJ databases">
        <title>Hidden diversity of soil giant viruses.</title>
        <authorList>
            <person name="Schulz F."/>
            <person name="Alteio L."/>
            <person name="Goudeau D."/>
            <person name="Ryan E.M."/>
            <person name="Malmstrom R.R."/>
            <person name="Blanchard J."/>
            <person name="Woyke T."/>
        </authorList>
    </citation>
    <scope>NUCLEOTIDE SEQUENCE</scope>
    <source>
        <strain evidence="3">FNV1</strain>
    </source>
</reference>